<keyword evidence="1" id="KW-0175">Coiled coil</keyword>
<evidence type="ECO:0000313" key="2">
    <source>
        <dbReference type="EMBL" id="SFR12440.1"/>
    </source>
</evidence>
<dbReference type="Proteomes" id="UP000199584">
    <property type="component" value="Unassembled WGS sequence"/>
</dbReference>
<accession>A0A1I6E3V3</accession>
<gene>
    <name evidence="2" type="ORF">SAMN05660706_12528</name>
</gene>
<dbReference type="OrthoDB" id="1902246at2"/>
<dbReference type="RefSeq" id="WP_092485595.1">
    <property type="nucleotide sequence ID" value="NZ_FOYM01000025.1"/>
</dbReference>
<sequence>MEDQNIKKESKSIVWGAKVPPELKKEVDEFINDSNLKGADFLNLALNSLKAQQIVQGDHGAAKELQDLEYHLTRAKEIFVERVKKNDDDREQFKAQLEETQQKHNEIISNLNDNIRELKVTIVNQKETLQQIQTENESLAARNEELEEANRVAVKTTSMYEEKIEDLKAQVENLRATGEKYEEAKKEIASQANTINNLQTEVHTQAEDHRKEIEKLTISNEREIATLKLEHESKLLEIKNRHNQEIRNLQDEYADKINELHQKYNERLEVLATQVEKLRNELMTVKEEKLNLQAQLTNQNSNIQELKDIIANQKETLK</sequence>
<feature type="coiled-coil region" evidence="1">
    <location>
        <begin position="232"/>
        <end position="316"/>
    </location>
</feature>
<evidence type="ECO:0000256" key="1">
    <source>
        <dbReference type="SAM" id="Coils"/>
    </source>
</evidence>
<reference evidence="3" key="1">
    <citation type="submission" date="2016-10" db="EMBL/GenBank/DDBJ databases">
        <authorList>
            <person name="Varghese N."/>
            <person name="Submissions S."/>
        </authorList>
    </citation>
    <scope>NUCLEOTIDE SEQUENCE [LARGE SCALE GENOMIC DNA]</scope>
    <source>
        <strain evidence="3">DSM 3669</strain>
    </source>
</reference>
<organism evidence="2 3">
    <name type="scientific">Desulfoscipio geothermicus DSM 3669</name>
    <dbReference type="NCBI Taxonomy" id="1121426"/>
    <lineage>
        <taxon>Bacteria</taxon>
        <taxon>Bacillati</taxon>
        <taxon>Bacillota</taxon>
        <taxon>Clostridia</taxon>
        <taxon>Eubacteriales</taxon>
        <taxon>Desulfallaceae</taxon>
        <taxon>Desulfoscipio</taxon>
    </lineage>
</organism>
<protein>
    <submittedName>
        <fullName evidence="2">Uncharacterized protein</fullName>
    </submittedName>
</protein>
<dbReference type="AlphaFoldDB" id="A0A1I6E3V3"/>
<feature type="coiled-coil region" evidence="1">
    <location>
        <begin position="83"/>
        <end position="201"/>
    </location>
</feature>
<keyword evidence="3" id="KW-1185">Reference proteome</keyword>
<evidence type="ECO:0000313" key="3">
    <source>
        <dbReference type="Proteomes" id="UP000199584"/>
    </source>
</evidence>
<name>A0A1I6E3V3_9FIRM</name>
<dbReference type="STRING" id="39060.SAMN05660706_12528"/>
<proteinExistence type="predicted"/>
<dbReference type="EMBL" id="FOYM01000025">
    <property type="protein sequence ID" value="SFR12440.1"/>
    <property type="molecule type" value="Genomic_DNA"/>
</dbReference>